<dbReference type="AlphaFoldDB" id="A0A5P0JC96"/>
<evidence type="ECO:0000313" key="2">
    <source>
        <dbReference type="EMBL" id="MQK26184.1"/>
    </source>
</evidence>
<proteinExistence type="predicted"/>
<organism evidence="2 3">
    <name type="scientific">Escherichia coli</name>
    <dbReference type="NCBI Taxonomy" id="562"/>
    <lineage>
        <taxon>Bacteria</taxon>
        <taxon>Pseudomonadati</taxon>
        <taxon>Pseudomonadota</taxon>
        <taxon>Gammaproteobacteria</taxon>
        <taxon>Enterobacterales</taxon>
        <taxon>Enterobacteriaceae</taxon>
        <taxon>Escherichia</taxon>
    </lineage>
</organism>
<sequence>MTEMERQLLSALESLQTSCEQQQQAWQDSYSSLQRMFETTSQALERNDRVCLNLSNQVNALHEQVERLSSDLSRLTRS</sequence>
<dbReference type="Proteomes" id="UP000359125">
    <property type="component" value="Unassembled WGS sequence"/>
</dbReference>
<accession>A0A5P0JC96</accession>
<dbReference type="NCBIfam" id="NF033829">
    <property type="entry name" value="plas_excl_MbeD"/>
    <property type="match status" value="1"/>
</dbReference>
<gene>
    <name evidence="2" type="ORF">EIZ93_18070</name>
</gene>
<protein>
    <submittedName>
        <fullName evidence="2">Protein MobD</fullName>
    </submittedName>
</protein>
<dbReference type="InterPro" id="IPR006983">
    <property type="entry name" value="MbeD_MobD"/>
</dbReference>
<dbReference type="EMBL" id="RYCF01000074">
    <property type="protein sequence ID" value="MQK26184.1"/>
    <property type="molecule type" value="Genomic_DNA"/>
</dbReference>
<dbReference type="Pfam" id="PF04899">
    <property type="entry name" value="MbeD_MobD"/>
    <property type="match status" value="1"/>
</dbReference>
<evidence type="ECO:0000256" key="1">
    <source>
        <dbReference type="SAM" id="Coils"/>
    </source>
</evidence>
<dbReference type="RefSeq" id="WP_063501762.1">
    <property type="nucleotide sequence ID" value="NZ_CP075472.1"/>
</dbReference>
<dbReference type="Gene3D" id="1.20.5.300">
    <property type="match status" value="1"/>
</dbReference>
<reference evidence="2 3" key="1">
    <citation type="journal article" date="2019" name="Environ. Health Perspect.">
        <title>Inter-host Transmission of Carbapenemase-Producing Escherichia coli among Humans and Backyard Animals.</title>
        <authorList>
            <person name="Li J."/>
            <person name="Bi Z."/>
            <person name="Ma S."/>
            <person name="Chen B."/>
            <person name="Cai C."/>
            <person name="He J."/>
            <person name="Schwarz S."/>
            <person name="Sun C."/>
            <person name="Zhou Y."/>
            <person name="Yin J."/>
            <person name="Hulth A."/>
            <person name="Wang Y."/>
            <person name="Shen Z."/>
            <person name="Wang S."/>
            <person name="Wu C."/>
            <person name="Nilsson L.E."/>
            <person name="Walsh T.R."/>
            <person name="Borjesson S."/>
            <person name="Shen J."/>
            <person name="Sun Q."/>
            <person name="Wang Y."/>
        </authorList>
    </citation>
    <scope>NUCLEOTIDE SEQUENCE [LARGE SCALE GENOMIC DNA]</scope>
    <source>
        <strain evidence="2 3">A016f</strain>
    </source>
</reference>
<feature type="coiled-coil region" evidence="1">
    <location>
        <begin position="51"/>
        <end position="78"/>
    </location>
</feature>
<comment type="caution">
    <text evidence="2">The sequence shown here is derived from an EMBL/GenBank/DDBJ whole genome shotgun (WGS) entry which is preliminary data.</text>
</comment>
<evidence type="ECO:0000313" key="3">
    <source>
        <dbReference type="Proteomes" id="UP000359125"/>
    </source>
</evidence>
<name>A0A5P0JC96_ECOLX</name>
<keyword evidence="1" id="KW-0175">Coiled coil</keyword>